<feature type="binding site" evidence="15">
    <location>
        <begin position="189"/>
        <end position="190"/>
    </location>
    <ligand>
        <name>ATP</name>
        <dbReference type="ChEBI" id="CHEBI:30616"/>
    </ligand>
</feature>
<dbReference type="UniPathway" id="UPA00219"/>
<keyword evidence="3 13" id="KW-0436">Ligase</keyword>
<gene>
    <name evidence="19" type="primary">ddlA3</name>
    <name evidence="13" type="synonym">ddl</name>
    <name evidence="19" type="ordered locus">wcw_1300</name>
</gene>
<evidence type="ECO:0000256" key="2">
    <source>
        <dbReference type="ARBA" id="ARBA00010871"/>
    </source>
</evidence>
<dbReference type="Gene3D" id="3.40.50.20">
    <property type="match status" value="1"/>
</dbReference>
<keyword evidence="9 13" id="KW-0573">Peptidoglycan synthesis</keyword>
<dbReference type="InterPro" id="IPR005905">
    <property type="entry name" value="D_ala_D_ala"/>
</dbReference>
<protein>
    <recommendedName>
        <fullName evidence="13">D-alanine--D-alanine ligase</fullName>
        <ecNumber evidence="13">6.3.2.4</ecNumber>
    </recommendedName>
    <alternativeName>
        <fullName evidence="13">D-Ala-D-Ala ligase</fullName>
    </alternativeName>
    <alternativeName>
        <fullName evidence="13">D-alanylalanine synthetase</fullName>
    </alternativeName>
</protein>
<accession>D6YWZ1</accession>
<dbReference type="HAMAP" id="MF_00047">
    <property type="entry name" value="Dala_Dala_lig"/>
    <property type="match status" value="1"/>
</dbReference>
<feature type="binding site" evidence="16">
    <location>
        <position position="328"/>
    </location>
    <ligand>
        <name>Mg(2+)</name>
        <dbReference type="ChEBI" id="CHEBI:18420"/>
        <label>1</label>
    </ligand>
</feature>
<name>D6YWZ1_WADCW</name>
<dbReference type="SUPFAM" id="SSF52440">
    <property type="entry name" value="PreATP-grasp domain"/>
    <property type="match status" value="1"/>
</dbReference>
<comment type="cofactor">
    <cofactor evidence="16">
        <name>Mg(2+)</name>
        <dbReference type="ChEBI" id="CHEBI:18420"/>
    </cofactor>
    <cofactor evidence="16">
        <name>Mn(2+)</name>
        <dbReference type="ChEBI" id="CHEBI:29035"/>
    </cofactor>
    <text evidence="16">Binds 2 magnesium or manganese ions per subunit.</text>
</comment>
<comment type="similarity">
    <text evidence="2 13">Belongs to the D-alanine--D-alanine ligase family.</text>
</comment>
<comment type="cofactor">
    <cofactor evidence="1">
        <name>Mn(2+)</name>
        <dbReference type="ChEBI" id="CHEBI:29035"/>
    </cofactor>
</comment>
<evidence type="ECO:0000256" key="5">
    <source>
        <dbReference type="ARBA" id="ARBA00022741"/>
    </source>
</evidence>
<dbReference type="Proteomes" id="UP000001505">
    <property type="component" value="Chromosome"/>
</dbReference>
<evidence type="ECO:0000256" key="12">
    <source>
        <dbReference type="ARBA" id="ARBA00047614"/>
    </source>
</evidence>
<evidence type="ECO:0000256" key="16">
    <source>
        <dbReference type="PIRSR" id="PIRSR039102-3"/>
    </source>
</evidence>
<dbReference type="SUPFAM" id="SSF56059">
    <property type="entry name" value="Glutathione synthetase ATP-binding domain-like"/>
    <property type="match status" value="1"/>
</dbReference>
<dbReference type="Pfam" id="PF01820">
    <property type="entry name" value="Dala_Dala_lig_N"/>
    <property type="match status" value="1"/>
</dbReference>
<feature type="binding site" evidence="15">
    <location>
        <begin position="181"/>
        <end position="183"/>
    </location>
    <ligand>
        <name>ATP</name>
        <dbReference type="ChEBI" id="CHEBI:30616"/>
    </ligand>
</feature>
<dbReference type="EC" id="6.3.2.4" evidence="13"/>
<evidence type="ECO:0000256" key="8">
    <source>
        <dbReference type="ARBA" id="ARBA00022960"/>
    </source>
</evidence>
<evidence type="ECO:0000313" key="19">
    <source>
        <dbReference type="EMBL" id="ADI38652.1"/>
    </source>
</evidence>
<feature type="domain" description="ATP-grasp" evidence="18">
    <location>
        <begin position="140"/>
        <end position="358"/>
    </location>
</feature>
<evidence type="ECO:0000256" key="4">
    <source>
        <dbReference type="ARBA" id="ARBA00022723"/>
    </source>
</evidence>
<keyword evidence="13" id="KW-0963">Cytoplasm</keyword>
<evidence type="ECO:0000259" key="18">
    <source>
        <dbReference type="PROSITE" id="PS50975"/>
    </source>
</evidence>
<dbReference type="eggNOG" id="COG1181">
    <property type="taxonomic scope" value="Bacteria"/>
</dbReference>
<evidence type="ECO:0000256" key="9">
    <source>
        <dbReference type="ARBA" id="ARBA00022984"/>
    </source>
</evidence>
<proteinExistence type="inferred from homology"/>
<dbReference type="InterPro" id="IPR011095">
    <property type="entry name" value="Dala_Dala_lig_C"/>
</dbReference>
<keyword evidence="11 13" id="KW-0961">Cell wall biogenesis/degradation</keyword>
<evidence type="ECO:0000256" key="10">
    <source>
        <dbReference type="ARBA" id="ARBA00023211"/>
    </source>
</evidence>
<keyword evidence="6 17" id="KW-0067">ATP-binding</keyword>
<dbReference type="AlphaFoldDB" id="D6YWZ1"/>
<dbReference type="GO" id="GO:0005524">
    <property type="term" value="F:ATP binding"/>
    <property type="evidence" value="ECO:0007669"/>
    <property type="project" value="UniProtKB-UniRule"/>
</dbReference>
<evidence type="ECO:0000256" key="7">
    <source>
        <dbReference type="ARBA" id="ARBA00022842"/>
    </source>
</evidence>
<dbReference type="RefSeq" id="WP_013182363.1">
    <property type="nucleotide sequence ID" value="NC_014225.1"/>
</dbReference>
<dbReference type="PROSITE" id="PS50975">
    <property type="entry name" value="ATP_GRASP"/>
    <property type="match status" value="1"/>
</dbReference>
<evidence type="ECO:0000256" key="15">
    <source>
        <dbReference type="PIRSR" id="PIRSR039102-2"/>
    </source>
</evidence>
<dbReference type="GO" id="GO:0008360">
    <property type="term" value="P:regulation of cell shape"/>
    <property type="evidence" value="ECO:0007669"/>
    <property type="project" value="UniProtKB-KW"/>
</dbReference>
<evidence type="ECO:0000256" key="13">
    <source>
        <dbReference type="HAMAP-Rule" id="MF_00047"/>
    </source>
</evidence>
<dbReference type="PROSITE" id="PS00843">
    <property type="entry name" value="DALA_DALA_LIGASE_1"/>
    <property type="match status" value="1"/>
</dbReference>
<keyword evidence="8 13" id="KW-0133">Cell shape</keyword>
<evidence type="ECO:0000256" key="17">
    <source>
        <dbReference type="PROSITE-ProRule" id="PRU00409"/>
    </source>
</evidence>
<keyword evidence="10 16" id="KW-0464">Manganese</keyword>
<comment type="pathway">
    <text evidence="13">Cell wall biogenesis; peptidoglycan biosynthesis.</text>
</comment>
<keyword evidence="4 16" id="KW-0479">Metal-binding</keyword>
<dbReference type="InterPro" id="IPR000291">
    <property type="entry name" value="D-Ala_lig_Van_CS"/>
</dbReference>
<dbReference type="OrthoDB" id="9813261at2"/>
<comment type="subcellular location">
    <subcellularLocation>
        <location evidence="13">Cytoplasm</location>
    </subcellularLocation>
</comment>
<keyword evidence="5 15" id="KW-0547">Nucleotide-binding</keyword>
<feature type="binding site" evidence="16">
    <location>
        <position position="328"/>
    </location>
    <ligand>
        <name>Mg(2+)</name>
        <dbReference type="ChEBI" id="CHEBI:18420"/>
        <label>2</label>
    </ligand>
</feature>
<keyword evidence="7 16" id="KW-0460">Magnesium</keyword>
<feature type="binding site" evidence="15">
    <location>
        <begin position="219"/>
        <end position="227"/>
    </location>
    <ligand>
        <name>ATP</name>
        <dbReference type="ChEBI" id="CHEBI:30616"/>
    </ligand>
</feature>
<evidence type="ECO:0000256" key="3">
    <source>
        <dbReference type="ARBA" id="ARBA00022598"/>
    </source>
</evidence>
<dbReference type="GO" id="GO:0005829">
    <property type="term" value="C:cytosol"/>
    <property type="evidence" value="ECO:0007669"/>
    <property type="project" value="TreeGrafter"/>
</dbReference>
<organism evidence="19 20">
    <name type="scientific">Waddlia chondrophila (strain ATCC VR-1470 / WSU 86-1044)</name>
    <dbReference type="NCBI Taxonomy" id="716544"/>
    <lineage>
        <taxon>Bacteria</taxon>
        <taxon>Pseudomonadati</taxon>
        <taxon>Chlamydiota</taxon>
        <taxon>Chlamydiia</taxon>
        <taxon>Parachlamydiales</taxon>
        <taxon>Waddliaceae</taxon>
        <taxon>Waddlia</taxon>
    </lineage>
</organism>
<dbReference type="PROSITE" id="PS00844">
    <property type="entry name" value="DALA_DALA_LIGASE_2"/>
    <property type="match status" value="1"/>
</dbReference>
<dbReference type="Gene3D" id="3.30.470.20">
    <property type="entry name" value="ATP-grasp fold, B domain"/>
    <property type="match status" value="1"/>
</dbReference>
<keyword evidence="20" id="KW-1185">Reference proteome</keyword>
<evidence type="ECO:0000256" key="1">
    <source>
        <dbReference type="ARBA" id="ARBA00001936"/>
    </source>
</evidence>
<dbReference type="HOGENOM" id="CLU_039268_0_1_0"/>
<feature type="binding site" evidence="15">
    <location>
        <position position="136"/>
    </location>
    <ligand>
        <name>ATP</name>
        <dbReference type="ChEBI" id="CHEBI:30616"/>
    </ligand>
</feature>
<feature type="binding site" evidence="15">
    <location>
        <begin position="327"/>
        <end position="328"/>
    </location>
    <ligand>
        <name>ATP</name>
        <dbReference type="ChEBI" id="CHEBI:30616"/>
    </ligand>
</feature>
<reference evidence="19 20" key="1">
    <citation type="journal article" date="2010" name="PLoS ONE">
        <title>The Waddlia genome: a window into chlamydial biology.</title>
        <authorList>
            <person name="Bertelli C."/>
            <person name="Collyn F."/>
            <person name="Croxatto A."/>
            <person name="Ruckert C."/>
            <person name="Polkinghorne A."/>
            <person name="Kebbi-Beghdadi C."/>
            <person name="Goesmann A."/>
            <person name="Vaughan L."/>
            <person name="Greub G."/>
        </authorList>
    </citation>
    <scope>NUCLEOTIDE SEQUENCE [LARGE SCALE GENOMIC DNA]</scope>
    <source>
        <strain evidence="20">ATCC VR-1470 / WSU 86-1044</strain>
    </source>
</reference>
<comment type="function">
    <text evidence="13">Cell wall formation.</text>
</comment>
<dbReference type="EMBL" id="CP001928">
    <property type="protein sequence ID" value="ADI38652.1"/>
    <property type="molecule type" value="Genomic_DNA"/>
</dbReference>
<comment type="catalytic activity">
    <reaction evidence="12 13">
        <text>2 D-alanine + ATP = D-alanyl-D-alanine + ADP + phosphate + H(+)</text>
        <dbReference type="Rhea" id="RHEA:11224"/>
        <dbReference type="ChEBI" id="CHEBI:15378"/>
        <dbReference type="ChEBI" id="CHEBI:30616"/>
        <dbReference type="ChEBI" id="CHEBI:43474"/>
        <dbReference type="ChEBI" id="CHEBI:57416"/>
        <dbReference type="ChEBI" id="CHEBI:57822"/>
        <dbReference type="ChEBI" id="CHEBI:456216"/>
        <dbReference type="EC" id="6.3.2.4"/>
    </reaction>
</comment>
<evidence type="ECO:0000256" key="6">
    <source>
        <dbReference type="ARBA" id="ARBA00022840"/>
    </source>
</evidence>
<dbReference type="Gene3D" id="3.30.1490.20">
    <property type="entry name" value="ATP-grasp fold, A domain"/>
    <property type="match status" value="1"/>
</dbReference>
<dbReference type="GO" id="GO:0046872">
    <property type="term" value="F:metal ion binding"/>
    <property type="evidence" value="ECO:0007669"/>
    <property type="project" value="UniProtKB-KW"/>
</dbReference>
<dbReference type="InterPro" id="IPR011127">
    <property type="entry name" value="Dala_Dala_lig_N"/>
</dbReference>
<feature type="active site" evidence="14">
    <location>
        <position position="14"/>
    </location>
</feature>
<dbReference type="InterPro" id="IPR011761">
    <property type="entry name" value="ATP-grasp"/>
</dbReference>
<feature type="binding site" evidence="16">
    <location>
        <position position="330"/>
    </location>
    <ligand>
        <name>Mg(2+)</name>
        <dbReference type="ChEBI" id="CHEBI:18420"/>
        <label>2</label>
    </ligand>
</feature>
<dbReference type="PANTHER" id="PTHR23132">
    <property type="entry name" value="D-ALANINE--D-ALANINE LIGASE"/>
    <property type="match status" value="1"/>
</dbReference>
<dbReference type="KEGG" id="wch:wcw_1300"/>
<dbReference type="GO" id="GO:0008716">
    <property type="term" value="F:D-alanine-D-alanine ligase activity"/>
    <property type="evidence" value="ECO:0007669"/>
    <property type="project" value="UniProtKB-UniRule"/>
</dbReference>
<sequence length="380" mass="41894">MLDLAVLFGGRSIEHEISVITGLQAILALNPKKYKILPVYFALNGKWYTGDPLLERSFYRKLPAAYSDLTEITLLPDPSIGGFKDLALNRTYPVDRCLLCFHGQYGEDGCVQGLLELAGLPYTGSRVLSSALTMSKSHTKLLLQALNIPCLPHVVVDKQEAVSDLAAVRKKILDTLRYPLFIKPNHLGSSIGIAKATDKNSLDRALAKVFLYDSAAIIEPYLDNLLEINVSVLEGDPPRSSAVEIPIASQEALSYEDKYLKGGAKSTGGSSQGMAGLTRMIDPQDLDLKIKQGVINHALKAFKELSCSGVCRFDFMLDTSTETLYFNEANPIPGSLSFYLWDRTEPKLLYSELLDVLIERCAHKSALQRSLKKDFGFQAL</sequence>
<dbReference type="InterPro" id="IPR016185">
    <property type="entry name" value="PreATP-grasp_dom_sf"/>
</dbReference>
<dbReference type="PANTHER" id="PTHR23132:SF25">
    <property type="entry name" value="D-ALANINE--D-ALANINE LIGASE A"/>
    <property type="match status" value="1"/>
</dbReference>
<evidence type="ECO:0000256" key="11">
    <source>
        <dbReference type="ARBA" id="ARBA00023316"/>
    </source>
</evidence>
<feature type="binding site" evidence="16">
    <location>
        <position position="314"/>
    </location>
    <ligand>
        <name>Mg(2+)</name>
        <dbReference type="ChEBI" id="CHEBI:18420"/>
        <label>1</label>
    </ligand>
</feature>
<evidence type="ECO:0000256" key="14">
    <source>
        <dbReference type="PIRSR" id="PIRSR039102-1"/>
    </source>
</evidence>
<dbReference type="InterPro" id="IPR013815">
    <property type="entry name" value="ATP_grasp_subdomain_1"/>
</dbReference>
<feature type="active site" evidence="14">
    <location>
        <position position="189"/>
    </location>
</feature>
<dbReference type="STRING" id="716544.wcw_1300"/>
<dbReference type="GO" id="GO:0009252">
    <property type="term" value="P:peptidoglycan biosynthetic process"/>
    <property type="evidence" value="ECO:0007669"/>
    <property type="project" value="UniProtKB-UniRule"/>
</dbReference>
<dbReference type="PIRSF" id="PIRSF039102">
    <property type="entry name" value="Ddl/VanB"/>
    <property type="match status" value="1"/>
</dbReference>
<evidence type="ECO:0000313" key="20">
    <source>
        <dbReference type="Proteomes" id="UP000001505"/>
    </source>
</evidence>
<dbReference type="Pfam" id="PF07478">
    <property type="entry name" value="Dala_Dala_lig_C"/>
    <property type="match status" value="1"/>
</dbReference>
<feature type="active site" evidence="14">
    <location>
        <position position="337"/>
    </location>
</feature>
<dbReference type="GO" id="GO:0071555">
    <property type="term" value="P:cell wall organization"/>
    <property type="evidence" value="ECO:0007669"/>
    <property type="project" value="UniProtKB-KW"/>
</dbReference>